<evidence type="ECO:0000313" key="3">
    <source>
        <dbReference type="Proteomes" id="UP000188268"/>
    </source>
</evidence>
<keyword evidence="3" id="KW-1185">Reference proteome</keyword>
<accession>A0A1R3GBG1</accession>
<comment type="caution">
    <text evidence="2">The sequence shown here is derived from an EMBL/GenBank/DDBJ whole genome shotgun (WGS) entry which is preliminary data.</text>
</comment>
<evidence type="ECO:0008006" key="4">
    <source>
        <dbReference type="Google" id="ProtNLM"/>
    </source>
</evidence>
<gene>
    <name evidence="2" type="ORF">CCACVL1_27248</name>
</gene>
<name>A0A1R3GBG1_COCAP</name>
<evidence type="ECO:0000313" key="2">
    <source>
        <dbReference type="EMBL" id="OMO55429.1"/>
    </source>
</evidence>
<organism evidence="2 3">
    <name type="scientific">Corchorus capsularis</name>
    <name type="common">Jute</name>
    <dbReference type="NCBI Taxonomy" id="210143"/>
    <lineage>
        <taxon>Eukaryota</taxon>
        <taxon>Viridiplantae</taxon>
        <taxon>Streptophyta</taxon>
        <taxon>Embryophyta</taxon>
        <taxon>Tracheophyta</taxon>
        <taxon>Spermatophyta</taxon>
        <taxon>Magnoliopsida</taxon>
        <taxon>eudicotyledons</taxon>
        <taxon>Gunneridae</taxon>
        <taxon>Pentapetalae</taxon>
        <taxon>rosids</taxon>
        <taxon>malvids</taxon>
        <taxon>Malvales</taxon>
        <taxon>Malvaceae</taxon>
        <taxon>Grewioideae</taxon>
        <taxon>Apeibeae</taxon>
        <taxon>Corchorus</taxon>
    </lineage>
</organism>
<dbReference type="AlphaFoldDB" id="A0A1R3GBG1"/>
<dbReference type="OrthoDB" id="1724165at2759"/>
<dbReference type="OMA" id="DTHECNS"/>
<sequence>MDPMMELITAMTSATPGSSGAAQTIEAENVPSTGVTVGTTQVNVPILSSSQIDVPIPPPGSLPLPTMGRNNLPPGQYTHPNMSSTVFEPSPPTILPFFKGGESTQEEVPYRYIDELAPTRETLHSMKRKPGETIKEYGQRFKDMALEVDPLMKDIEVGDILLKTLPKEYFRELYQAATDSFTRLIIAGEAYEAGLRAGVFEEAEKKGHAKKKEGDTHECNSSKYPKTGLQGKDYPIDPIPYTYTELLPQLLQQNLVQRLPYMNPMKPPLPAWNNFKAHCDFHSGAEGHATEDCLKLKYVVQDLVKNGKLRFGNTVPTTQGQGQENTQVIMVERGEVLRRKVSEIATPFEVVFKALTKAEMIETGEFRNGDHEEMCPYHGLVHGIRQCPELRGKLQRLMDEHRIEFYLEKKEEEIDVVLEECNHPRQPFIPRPIQPFIPRPPTMLPPHLQAPCLVVIPPRPFSYEKDCQVPWKYDCSYTVPQGDEDSANITGVGGMTRSGRIYSLEDKGKSVPLETGGEKSQSPGEGKEGAAERGQSSEERKNERTAKPIPGFEAEEFMKIIKYTLPENQATVTEKFFYRSLKSVTESHL</sequence>
<dbReference type="EMBL" id="AWWV01014679">
    <property type="protein sequence ID" value="OMO55429.1"/>
    <property type="molecule type" value="Genomic_DNA"/>
</dbReference>
<dbReference type="Proteomes" id="UP000188268">
    <property type="component" value="Unassembled WGS sequence"/>
</dbReference>
<dbReference type="PANTHER" id="PTHR32108">
    <property type="entry name" value="DNA-DIRECTED RNA POLYMERASE SUBUNIT ALPHA"/>
    <property type="match status" value="1"/>
</dbReference>
<feature type="region of interest" description="Disordered" evidence="1">
    <location>
        <begin position="504"/>
        <end position="550"/>
    </location>
</feature>
<feature type="compositionally biased region" description="Basic and acidic residues" evidence="1">
    <location>
        <begin position="525"/>
        <end position="546"/>
    </location>
</feature>
<dbReference type="Gramene" id="OMO55429">
    <property type="protein sequence ID" value="OMO55429"/>
    <property type="gene ID" value="CCACVL1_27248"/>
</dbReference>
<reference evidence="2 3" key="1">
    <citation type="submission" date="2013-09" db="EMBL/GenBank/DDBJ databases">
        <title>Corchorus capsularis genome sequencing.</title>
        <authorList>
            <person name="Alam M."/>
            <person name="Haque M.S."/>
            <person name="Islam M.S."/>
            <person name="Emdad E.M."/>
            <person name="Islam M.M."/>
            <person name="Ahmed B."/>
            <person name="Halim A."/>
            <person name="Hossen Q.M.M."/>
            <person name="Hossain M.Z."/>
            <person name="Ahmed R."/>
            <person name="Khan M.M."/>
            <person name="Islam R."/>
            <person name="Rashid M.M."/>
            <person name="Khan S.A."/>
            <person name="Rahman M.S."/>
            <person name="Alam M."/>
        </authorList>
    </citation>
    <scope>NUCLEOTIDE SEQUENCE [LARGE SCALE GENOMIC DNA]</scope>
    <source>
        <strain evidence="3">cv. CVL-1</strain>
        <tissue evidence="2">Whole seedling</tissue>
    </source>
</reference>
<evidence type="ECO:0000256" key="1">
    <source>
        <dbReference type="SAM" id="MobiDB-lite"/>
    </source>
</evidence>
<proteinExistence type="predicted"/>
<protein>
    <recommendedName>
        <fullName evidence="4">Retrotransposon gag protein</fullName>
    </recommendedName>
</protein>
<dbReference type="PANTHER" id="PTHR32108:SF9">
    <property type="entry name" value="REVERSE TRANSCRIPTASE RNASE H-LIKE DOMAIN-CONTAINING PROTEIN"/>
    <property type="match status" value="1"/>
</dbReference>